<dbReference type="GO" id="GO:0006950">
    <property type="term" value="P:response to stress"/>
    <property type="evidence" value="ECO:0007669"/>
    <property type="project" value="TreeGrafter"/>
</dbReference>
<reference evidence="2 3" key="1">
    <citation type="submission" date="2018-06" db="EMBL/GenBank/DDBJ databases">
        <title>Streptacidiphilus pinicola sp. nov., isolated from pine grove soil.</title>
        <authorList>
            <person name="Roh S.G."/>
            <person name="Park S."/>
            <person name="Kim M.-K."/>
            <person name="Yun B.-R."/>
            <person name="Park J."/>
            <person name="Kim M.J."/>
            <person name="Kim Y.S."/>
            <person name="Kim S.B."/>
        </authorList>
    </citation>
    <scope>NUCLEOTIDE SEQUENCE [LARGE SCALE GENOMIC DNA]</scope>
    <source>
        <strain evidence="2 3">MMS16-CNU450</strain>
    </source>
</reference>
<feature type="domain" description="HTH marR-type" evidence="1">
    <location>
        <begin position="19"/>
        <end position="154"/>
    </location>
</feature>
<evidence type="ECO:0000313" key="2">
    <source>
        <dbReference type="EMBL" id="RAG85596.1"/>
    </source>
</evidence>
<evidence type="ECO:0000259" key="1">
    <source>
        <dbReference type="PROSITE" id="PS50995"/>
    </source>
</evidence>
<dbReference type="RefSeq" id="WP_111500688.1">
    <property type="nucleotide sequence ID" value="NZ_QKYN01000039.1"/>
</dbReference>
<dbReference type="InterPro" id="IPR036390">
    <property type="entry name" value="WH_DNA-bd_sf"/>
</dbReference>
<dbReference type="Pfam" id="PF12802">
    <property type="entry name" value="MarR_2"/>
    <property type="match status" value="1"/>
</dbReference>
<protein>
    <submittedName>
        <fullName evidence="2">MarR family transcriptional regulator</fullName>
    </submittedName>
</protein>
<gene>
    <name evidence="2" type="ORF">DN069_10795</name>
</gene>
<comment type="caution">
    <text evidence="2">The sequence shown here is derived from an EMBL/GenBank/DDBJ whole genome shotgun (WGS) entry which is preliminary data.</text>
</comment>
<dbReference type="PANTHER" id="PTHR33164:SF57">
    <property type="entry name" value="MARR-FAMILY TRANSCRIPTIONAL REGULATOR"/>
    <property type="match status" value="1"/>
</dbReference>
<dbReference type="PANTHER" id="PTHR33164">
    <property type="entry name" value="TRANSCRIPTIONAL REGULATOR, MARR FAMILY"/>
    <property type="match status" value="1"/>
</dbReference>
<accession>A0A2X0J5N5</accession>
<sequence length="164" mass="17498">MTAASISIRTAADAVADERVQAFGVLLTAAARLERLLGAAMERESGISHAMFEVLLRLAAVPEGATMGDLSRDAVLTSGGATRLVDRMVEAGLVLRERSRTDRRIQVVTITPLGESKLAEAAQRHARAIDEHVFQVLKPEQLAATIEGLDELGQHAQQALPPLG</sequence>
<dbReference type="PROSITE" id="PS50995">
    <property type="entry name" value="HTH_MARR_2"/>
    <property type="match status" value="1"/>
</dbReference>
<dbReference type="InterPro" id="IPR000835">
    <property type="entry name" value="HTH_MarR-typ"/>
</dbReference>
<dbReference type="GO" id="GO:0003700">
    <property type="term" value="F:DNA-binding transcription factor activity"/>
    <property type="evidence" value="ECO:0007669"/>
    <property type="project" value="InterPro"/>
</dbReference>
<dbReference type="Gene3D" id="1.10.10.10">
    <property type="entry name" value="Winged helix-like DNA-binding domain superfamily/Winged helix DNA-binding domain"/>
    <property type="match status" value="1"/>
</dbReference>
<dbReference type="SMART" id="SM00347">
    <property type="entry name" value="HTH_MARR"/>
    <property type="match status" value="1"/>
</dbReference>
<dbReference type="InterPro" id="IPR039422">
    <property type="entry name" value="MarR/SlyA-like"/>
</dbReference>
<dbReference type="InterPro" id="IPR036388">
    <property type="entry name" value="WH-like_DNA-bd_sf"/>
</dbReference>
<name>A0A2X0J5N5_9ACTN</name>
<dbReference type="EMBL" id="QKYN01000039">
    <property type="protein sequence ID" value="RAG85596.1"/>
    <property type="molecule type" value="Genomic_DNA"/>
</dbReference>
<dbReference type="OrthoDB" id="5295456at2"/>
<dbReference type="SUPFAM" id="SSF46785">
    <property type="entry name" value="Winged helix' DNA-binding domain"/>
    <property type="match status" value="1"/>
</dbReference>
<evidence type="ECO:0000313" key="3">
    <source>
        <dbReference type="Proteomes" id="UP000248889"/>
    </source>
</evidence>
<dbReference type="AlphaFoldDB" id="A0A2X0J5N5"/>
<organism evidence="2 3">
    <name type="scientific">Streptacidiphilus pinicola</name>
    <dbReference type="NCBI Taxonomy" id="2219663"/>
    <lineage>
        <taxon>Bacteria</taxon>
        <taxon>Bacillati</taxon>
        <taxon>Actinomycetota</taxon>
        <taxon>Actinomycetes</taxon>
        <taxon>Kitasatosporales</taxon>
        <taxon>Streptomycetaceae</taxon>
        <taxon>Streptacidiphilus</taxon>
    </lineage>
</organism>
<proteinExistence type="predicted"/>
<dbReference type="Proteomes" id="UP000248889">
    <property type="component" value="Unassembled WGS sequence"/>
</dbReference>
<keyword evidence="3" id="KW-1185">Reference proteome</keyword>